<name>A0A392NYM7_9FABA</name>
<dbReference type="PANTHER" id="PTHR45647">
    <property type="entry name" value="OS02G0152300 PROTEIN"/>
    <property type="match status" value="1"/>
</dbReference>
<proteinExistence type="predicted"/>
<dbReference type="GO" id="GO:0005524">
    <property type="term" value="F:ATP binding"/>
    <property type="evidence" value="ECO:0007669"/>
    <property type="project" value="InterPro"/>
</dbReference>
<dbReference type="InterPro" id="IPR051348">
    <property type="entry name" value="U-box_ubiquitin_ligases"/>
</dbReference>
<dbReference type="GO" id="GO:0061630">
    <property type="term" value="F:ubiquitin protein ligase activity"/>
    <property type="evidence" value="ECO:0007669"/>
    <property type="project" value="UniProtKB-EC"/>
</dbReference>
<keyword evidence="6" id="KW-1185">Reference proteome</keyword>
<evidence type="ECO:0000313" key="5">
    <source>
        <dbReference type="EMBL" id="MCI04867.1"/>
    </source>
</evidence>
<comment type="caution">
    <text evidence="5">The sequence shown here is derived from an EMBL/GenBank/DDBJ whole genome shotgun (WGS) entry which is preliminary data.</text>
</comment>
<dbReference type="SUPFAM" id="SSF56112">
    <property type="entry name" value="Protein kinase-like (PK-like)"/>
    <property type="match status" value="1"/>
</dbReference>
<evidence type="ECO:0000256" key="2">
    <source>
        <dbReference type="ARBA" id="ARBA00012483"/>
    </source>
</evidence>
<dbReference type="EMBL" id="LXQA010056778">
    <property type="protein sequence ID" value="MCI04867.1"/>
    <property type="molecule type" value="Genomic_DNA"/>
</dbReference>
<dbReference type="InterPro" id="IPR011009">
    <property type="entry name" value="Kinase-like_dom_sf"/>
</dbReference>
<evidence type="ECO:0000259" key="4">
    <source>
        <dbReference type="PROSITE" id="PS50011"/>
    </source>
</evidence>
<dbReference type="PROSITE" id="PS50011">
    <property type="entry name" value="PROTEIN_KINASE_DOM"/>
    <property type="match status" value="1"/>
</dbReference>
<reference evidence="5 6" key="1">
    <citation type="journal article" date="2018" name="Front. Plant Sci.">
        <title>Red Clover (Trifolium pratense) and Zigzag Clover (T. medium) - A Picture of Genomic Similarities and Differences.</title>
        <authorList>
            <person name="Dluhosova J."/>
            <person name="Istvanek J."/>
            <person name="Nedelnik J."/>
            <person name="Repkova J."/>
        </authorList>
    </citation>
    <scope>NUCLEOTIDE SEQUENCE [LARGE SCALE GENOMIC DNA]</scope>
    <source>
        <strain evidence="6">cv. 10/8</strain>
        <tissue evidence="5">Leaf</tissue>
    </source>
</reference>
<dbReference type="PANTHER" id="PTHR45647:SF15">
    <property type="entry name" value="U-BOX DOMAIN-CONTAINING PROTEIN 35"/>
    <property type="match status" value="1"/>
</dbReference>
<evidence type="ECO:0000313" key="6">
    <source>
        <dbReference type="Proteomes" id="UP000265520"/>
    </source>
</evidence>
<dbReference type="Proteomes" id="UP000265520">
    <property type="component" value="Unassembled WGS sequence"/>
</dbReference>
<dbReference type="InterPro" id="IPR000719">
    <property type="entry name" value="Prot_kinase_dom"/>
</dbReference>
<accession>A0A392NYM7</accession>
<sequence>MKAIHAAKEKEKLEDALNGSMPQNRMFTWDEIVSAESSFSEDLRIGIGAYGMVYKCTLHHTTVAVRILHSNGYHKSKQFQQVLEILSRLHQLFPFFTAQSNNLSSIAIRYLQTSYLVGNLISKIGDVGVSTILNSDDLFTMYKDAAPVGTLSHIDHENQRDGVISTKFDVYAFGLVILQLLTAKRACKVGISPTYKLMFRPYIYSM</sequence>
<feature type="domain" description="Protein kinase" evidence="4">
    <location>
        <begin position="1"/>
        <end position="206"/>
    </location>
</feature>
<dbReference type="Gene3D" id="1.10.510.10">
    <property type="entry name" value="Transferase(Phosphotransferase) domain 1"/>
    <property type="match status" value="1"/>
</dbReference>
<evidence type="ECO:0000256" key="3">
    <source>
        <dbReference type="ARBA" id="ARBA00022786"/>
    </source>
</evidence>
<evidence type="ECO:0000256" key="1">
    <source>
        <dbReference type="ARBA" id="ARBA00000900"/>
    </source>
</evidence>
<dbReference type="Gene3D" id="3.30.200.20">
    <property type="entry name" value="Phosphorylase Kinase, domain 1"/>
    <property type="match status" value="1"/>
</dbReference>
<protein>
    <recommendedName>
        <fullName evidence="2">RING-type E3 ubiquitin transferase</fullName>
        <ecNumber evidence="2">2.3.2.27</ecNumber>
    </recommendedName>
</protein>
<dbReference type="GO" id="GO:0004672">
    <property type="term" value="F:protein kinase activity"/>
    <property type="evidence" value="ECO:0007669"/>
    <property type="project" value="InterPro"/>
</dbReference>
<comment type="catalytic activity">
    <reaction evidence="1">
        <text>S-ubiquitinyl-[E2 ubiquitin-conjugating enzyme]-L-cysteine + [acceptor protein]-L-lysine = [E2 ubiquitin-conjugating enzyme]-L-cysteine + N(6)-ubiquitinyl-[acceptor protein]-L-lysine.</text>
        <dbReference type="EC" id="2.3.2.27"/>
    </reaction>
</comment>
<keyword evidence="3" id="KW-0833">Ubl conjugation pathway</keyword>
<dbReference type="AlphaFoldDB" id="A0A392NYM7"/>
<organism evidence="5 6">
    <name type="scientific">Trifolium medium</name>
    <dbReference type="NCBI Taxonomy" id="97028"/>
    <lineage>
        <taxon>Eukaryota</taxon>
        <taxon>Viridiplantae</taxon>
        <taxon>Streptophyta</taxon>
        <taxon>Embryophyta</taxon>
        <taxon>Tracheophyta</taxon>
        <taxon>Spermatophyta</taxon>
        <taxon>Magnoliopsida</taxon>
        <taxon>eudicotyledons</taxon>
        <taxon>Gunneridae</taxon>
        <taxon>Pentapetalae</taxon>
        <taxon>rosids</taxon>
        <taxon>fabids</taxon>
        <taxon>Fabales</taxon>
        <taxon>Fabaceae</taxon>
        <taxon>Papilionoideae</taxon>
        <taxon>50 kb inversion clade</taxon>
        <taxon>NPAAA clade</taxon>
        <taxon>Hologalegina</taxon>
        <taxon>IRL clade</taxon>
        <taxon>Trifolieae</taxon>
        <taxon>Trifolium</taxon>
    </lineage>
</organism>
<dbReference type="EC" id="2.3.2.27" evidence="2"/>